<gene>
    <name evidence="1" type="ORF">PV328_010379</name>
</gene>
<dbReference type="Proteomes" id="UP001168990">
    <property type="component" value="Unassembled WGS sequence"/>
</dbReference>
<name>A0AA39KQ92_9HYME</name>
<accession>A0AA39KQ92</accession>
<organism evidence="1 2">
    <name type="scientific">Microctonus aethiopoides</name>
    <dbReference type="NCBI Taxonomy" id="144406"/>
    <lineage>
        <taxon>Eukaryota</taxon>
        <taxon>Metazoa</taxon>
        <taxon>Ecdysozoa</taxon>
        <taxon>Arthropoda</taxon>
        <taxon>Hexapoda</taxon>
        <taxon>Insecta</taxon>
        <taxon>Pterygota</taxon>
        <taxon>Neoptera</taxon>
        <taxon>Endopterygota</taxon>
        <taxon>Hymenoptera</taxon>
        <taxon>Apocrita</taxon>
        <taxon>Ichneumonoidea</taxon>
        <taxon>Braconidae</taxon>
        <taxon>Euphorinae</taxon>
        <taxon>Microctonus</taxon>
    </lineage>
</organism>
<evidence type="ECO:0000313" key="2">
    <source>
        <dbReference type="Proteomes" id="UP001168990"/>
    </source>
</evidence>
<proteinExistence type="predicted"/>
<dbReference type="AlphaFoldDB" id="A0AA39KQ92"/>
<sequence>MTLNAETLTSDVLDIRLVNAKNKTVQNDVDNRRIKLSTDHDLELLESSGLDSNCAIKKVSSPPVVYANITVCQLNANSLLGHLNQIRLYAVEHNCDIITINDIWLRPKTPIKQIQMWHSLPSHITTATSLPMFKHPLFTYLLKKEFEYDVECKSHARKHETVQFHHFPKRKDSLVKIINNFNQEEAIDRHDAWVKFLKMGKKISPEEVCSRHLTGDDYIPSRDKGAKDIMELGSSYEVQRALKNMEIGHKFRLGHLLII</sequence>
<evidence type="ECO:0000313" key="1">
    <source>
        <dbReference type="EMBL" id="KAK0169737.1"/>
    </source>
</evidence>
<dbReference type="EMBL" id="JAQQBS010000004">
    <property type="protein sequence ID" value="KAK0169737.1"/>
    <property type="molecule type" value="Genomic_DNA"/>
</dbReference>
<reference evidence="1" key="1">
    <citation type="journal article" date="2023" name="bioRxiv">
        <title>Scaffold-level genome assemblies of two parasitoid biocontrol wasps reveal the parthenogenesis mechanism and an associated novel virus.</title>
        <authorList>
            <person name="Inwood S."/>
            <person name="Skelly J."/>
            <person name="Guhlin J."/>
            <person name="Harrop T."/>
            <person name="Goldson S."/>
            <person name="Dearden P."/>
        </authorList>
    </citation>
    <scope>NUCLEOTIDE SEQUENCE</scope>
    <source>
        <strain evidence="1">Irish</strain>
        <tissue evidence="1">Whole body</tissue>
    </source>
</reference>
<reference evidence="1" key="2">
    <citation type="submission" date="2023-03" db="EMBL/GenBank/DDBJ databases">
        <authorList>
            <person name="Inwood S.N."/>
            <person name="Skelly J.G."/>
            <person name="Guhlin J."/>
            <person name="Harrop T.W.R."/>
            <person name="Goldson S.G."/>
            <person name="Dearden P.K."/>
        </authorList>
    </citation>
    <scope>NUCLEOTIDE SEQUENCE</scope>
    <source>
        <strain evidence="1">Irish</strain>
        <tissue evidence="1">Whole body</tissue>
    </source>
</reference>
<comment type="caution">
    <text evidence="1">The sequence shown here is derived from an EMBL/GenBank/DDBJ whole genome shotgun (WGS) entry which is preliminary data.</text>
</comment>
<protein>
    <submittedName>
        <fullName evidence="1">Uncharacterized protein</fullName>
    </submittedName>
</protein>
<keyword evidence="2" id="KW-1185">Reference proteome</keyword>